<dbReference type="PANTHER" id="PTHR10366:SF564">
    <property type="entry name" value="STEROL-4-ALPHA-CARBOXYLATE 3-DEHYDROGENASE, DECARBOXYLATING"/>
    <property type="match status" value="1"/>
</dbReference>
<evidence type="ECO:0000259" key="3">
    <source>
        <dbReference type="Pfam" id="PF01370"/>
    </source>
</evidence>
<dbReference type="InterPro" id="IPR036291">
    <property type="entry name" value="NAD(P)-bd_dom_sf"/>
</dbReference>
<comment type="similarity">
    <text evidence="2">Belongs to the NAD(P)-dependent epimerase/dehydratase family. Dihydroflavonol-4-reductase subfamily.</text>
</comment>
<feature type="domain" description="NAD-dependent epimerase/dehydratase" evidence="3">
    <location>
        <begin position="4"/>
        <end position="227"/>
    </location>
</feature>
<proteinExistence type="inferred from homology"/>
<dbReference type="InterPro" id="IPR001509">
    <property type="entry name" value="Epimerase_deHydtase"/>
</dbReference>
<evidence type="ECO:0000256" key="1">
    <source>
        <dbReference type="ARBA" id="ARBA00023002"/>
    </source>
</evidence>
<keyword evidence="5" id="KW-1185">Reference proteome</keyword>
<dbReference type="Proteomes" id="UP000185596">
    <property type="component" value="Unassembled WGS sequence"/>
</dbReference>
<accession>A0A1Q8C5M1</accession>
<dbReference type="STRING" id="1912961.BU204_32865"/>
<evidence type="ECO:0000313" key="5">
    <source>
        <dbReference type="Proteomes" id="UP000185596"/>
    </source>
</evidence>
<name>A0A1Q8C5M1_9PSEU</name>
<dbReference type="InterPro" id="IPR050425">
    <property type="entry name" value="NAD(P)_dehydrat-like"/>
</dbReference>
<organism evidence="4 5">
    <name type="scientific">Actinophytocola xanthii</name>
    <dbReference type="NCBI Taxonomy" id="1912961"/>
    <lineage>
        <taxon>Bacteria</taxon>
        <taxon>Bacillati</taxon>
        <taxon>Actinomycetota</taxon>
        <taxon>Actinomycetes</taxon>
        <taxon>Pseudonocardiales</taxon>
        <taxon>Pseudonocardiaceae</taxon>
    </lineage>
</organism>
<dbReference type="PANTHER" id="PTHR10366">
    <property type="entry name" value="NAD DEPENDENT EPIMERASE/DEHYDRATASE"/>
    <property type="match status" value="1"/>
</dbReference>
<dbReference type="GO" id="GO:0016616">
    <property type="term" value="F:oxidoreductase activity, acting on the CH-OH group of donors, NAD or NADP as acceptor"/>
    <property type="evidence" value="ECO:0007669"/>
    <property type="project" value="TreeGrafter"/>
</dbReference>
<dbReference type="FunFam" id="3.40.50.720:FF:000336">
    <property type="entry name" value="Aldehyde reductase"/>
    <property type="match status" value="1"/>
</dbReference>
<dbReference type="RefSeq" id="WP_075129702.1">
    <property type="nucleotide sequence ID" value="NZ_MSIE01000083.1"/>
</dbReference>
<evidence type="ECO:0000313" key="4">
    <source>
        <dbReference type="EMBL" id="OLF09637.1"/>
    </source>
</evidence>
<reference evidence="4 5" key="1">
    <citation type="submission" date="2016-12" db="EMBL/GenBank/DDBJ databases">
        <title>The draft genome sequence of Actinophytocola sp. 11-183.</title>
        <authorList>
            <person name="Wang W."/>
            <person name="Yuan L."/>
        </authorList>
    </citation>
    <scope>NUCLEOTIDE SEQUENCE [LARGE SCALE GENOMIC DNA]</scope>
    <source>
        <strain evidence="4 5">11-183</strain>
    </source>
</reference>
<dbReference type="Gene3D" id="3.40.50.720">
    <property type="entry name" value="NAD(P)-binding Rossmann-like Domain"/>
    <property type="match status" value="1"/>
</dbReference>
<protein>
    <recommendedName>
        <fullName evidence="3">NAD-dependent epimerase/dehydratase domain-containing protein</fullName>
    </recommendedName>
</protein>
<dbReference type="SUPFAM" id="SSF51735">
    <property type="entry name" value="NAD(P)-binding Rossmann-fold domains"/>
    <property type="match status" value="1"/>
</dbReference>
<dbReference type="AlphaFoldDB" id="A0A1Q8C5M1"/>
<dbReference type="OrthoDB" id="9778052at2"/>
<dbReference type="Pfam" id="PF01370">
    <property type="entry name" value="Epimerase"/>
    <property type="match status" value="1"/>
</dbReference>
<comment type="caution">
    <text evidence="4">The sequence shown here is derived from an EMBL/GenBank/DDBJ whole genome shotgun (WGS) entry which is preliminary data.</text>
</comment>
<evidence type="ECO:0000256" key="2">
    <source>
        <dbReference type="ARBA" id="ARBA00023445"/>
    </source>
</evidence>
<dbReference type="EMBL" id="MSIE01000083">
    <property type="protein sequence ID" value="OLF09637.1"/>
    <property type="molecule type" value="Genomic_DNA"/>
</dbReference>
<sequence length="325" mass="34960">MSKVLVTGASGFVASHCVADLVAHGYSVRGTARRPRPGGVEIVPADLLDDRGWPEAVAGCETVLHVASPFPAAEPRDPEELVAPAVEGTLRVLAAAAAAGVRRVVLTSSVAAVNAGRRRGDDRVRTEADWASVDTAHAYARSKTLAEQAAWRFAAEHPELELVVLNPGMVLGPVLHASAGTSVTVVRRLLNGEIPAVPNLGFAMVDVRDVAAAHRLAIETPNAAGNRYILAGDNVWLPEVAAILAEEFNPRGHRVPTRRLPFWLMWTLARFDRTLRVGLEYADRPVHLSHDKAERELGWRMRPLRTSLVDTAESLLAHNLAAAST</sequence>
<gene>
    <name evidence="4" type="ORF">BU204_32865</name>
</gene>
<keyword evidence="1" id="KW-0560">Oxidoreductase</keyword>